<dbReference type="InterPro" id="IPR044840">
    <property type="entry name" value="Nup188"/>
</dbReference>
<organism evidence="1 2">
    <name type="scientific">Urochloa decumbens</name>
    <dbReference type="NCBI Taxonomy" id="240449"/>
    <lineage>
        <taxon>Eukaryota</taxon>
        <taxon>Viridiplantae</taxon>
        <taxon>Streptophyta</taxon>
        <taxon>Embryophyta</taxon>
        <taxon>Tracheophyta</taxon>
        <taxon>Spermatophyta</taxon>
        <taxon>Magnoliopsida</taxon>
        <taxon>Liliopsida</taxon>
        <taxon>Poales</taxon>
        <taxon>Poaceae</taxon>
        <taxon>PACMAD clade</taxon>
        <taxon>Panicoideae</taxon>
        <taxon>Panicodae</taxon>
        <taxon>Paniceae</taxon>
        <taxon>Melinidinae</taxon>
        <taxon>Urochloa</taxon>
    </lineage>
</organism>
<evidence type="ECO:0000313" key="2">
    <source>
        <dbReference type="Proteomes" id="UP001497457"/>
    </source>
</evidence>
<accession>A0ABC8YB81</accession>
<reference evidence="1 2" key="2">
    <citation type="submission" date="2024-10" db="EMBL/GenBank/DDBJ databases">
        <authorList>
            <person name="Ryan C."/>
        </authorList>
    </citation>
    <scope>NUCLEOTIDE SEQUENCE [LARGE SCALE GENOMIC DNA]</scope>
</reference>
<protein>
    <submittedName>
        <fullName evidence="1">Uncharacterized protein</fullName>
    </submittedName>
</protein>
<name>A0ABC8YB81_9POAL</name>
<gene>
    <name evidence="1" type="ORF">URODEC1_LOCUS32962</name>
</gene>
<dbReference type="PANTHER" id="PTHR31431">
    <property type="entry name" value="NUCLEOPORIN NUP188 HOMOLOG"/>
    <property type="match status" value="1"/>
</dbReference>
<proteinExistence type="predicted"/>
<evidence type="ECO:0000313" key="1">
    <source>
        <dbReference type="EMBL" id="CAL4941276.1"/>
    </source>
</evidence>
<dbReference type="PANTHER" id="PTHR31431:SF1">
    <property type="entry name" value="NUCLEOPORIN NUP188"/>
    <property type="match status" value="1"/>
</dbReference>
<keyword evidence="2" id="KW-1185">Reference proteome</keyword>
<reference evidence="2" key="1">
    <citation type="submission" date="2024-06" db="EMBL/GenBank/DDBJ databases">
        <authorList>
            <person name="Ryan C."/>
        </authorList>
    </citation>
    <scope>NUCLEOTIDE SEQUENCE [LARGE SCALE GENOMIC DNA]</scope>
</reference>
<dbReference type="EMBL" id="OZ075126">
    <property type="protein sequence ID" value="CAL4941276.1"/>
    <property type="molecule type" value="Genomic_DNA"/>
</dbReference>
<sequence length="1971" mass="218464">MASGAVATATPAAAAAATGKTVSESLWWDSFVVLSDDLDRAAAGPSVPDALAKRIKSHHAWLLGSVSMFRKPNEASRSALDAGEVAVGEHRLAVKPELKEAALRASKCLRCYSAKLKFPQNLDEVQSYILVKRSSEMSPTVCDADAEEFLHLVSVQYYLERQCLLKCIRRIFVHATHTGDGSDSTDAIQDEASLLISEEVERKLISVVEDSLSAASSVKAEAEFTVSSLEETLIEVNLILDILFLAFYDNFSRCNGGLWITLCSIFKDILCGYYDVGKFAVSVEAKNSFHYAKAQLLLILIETLDFENLLRMIRDEVPLSVGCSVFSIGDILEMDAEISKLHEFSMVESGPLILAWAVFLCLVLSLPESNANLELDHTLYARRAFEFAPFNYLLGVLCSSIFRESDGPVSGYRGILRTFISAFVASYEISYQAEDNSLGMISSILYELYDGEESLCMQFWDKNSFVDGPIRSVLHMVEKEYPFQISELVRFLSAVCHGTWAAQCVYNYLERMNGVTTIYVIPCHVAENMSYGHQIESHHPVSIPGIEGITVPCGTRGYILKVLQDNAILVRWEFPHSGVFFLLVTLAQQLHSCNYKEASDIMDLLYCMVSSNKDLCLALLHADKSPAVQKSKNLGQLENHVRIDIAKIFCNSIFKYVQDVNNADILSKTLGLLAEMIKCAPYHVFDAAIECNIFTSQLNGPSSDWLLSGALARMVFAASEGNGDCSSLTTSVLDFAIQVLRKGAAADDIISPLIVFSIQCIMVNHVNWKHKKYSRWKTTLRVFELVKSCVHVKPFSSRLGGIIWEILLYDSSVHSVLWSILSLSTQVLEHSYRSNYNGHKDIEDIQLVLCNGLDIIYYILSKLPEDLLPNPPFVTLVLSSSLKPFSLSTALTSLLSLRNSDIQIAAARAFSVLCLIAYKVQPQLIENASFTGDVSEIQRLQASISCILDEEEKTNDCLVVAVFNLLTSAARHQPAFLNSLIEQSMKSTDHNASINNQNNGSSVLTSKSNARLVDQILDYIARSTELMNRSPSVLLSILDLLMALWESGIQFLFLLEKLRSSTTFWDNLSRCIRATLDICPIDCVGTDDEKFSLRYNCQGKIFEIMSHELFLQGKLLADTSNPAQNVSKGQKEHSNAPCRISVVLKWFDTAILDDLVSHLSTNAYKKELLRRAKVAACLCTIHLITKLSTGDIGSLSFSVVKKIQIISKKLSQHHAFLALLSQYSQHGYSGEQELNNLIINDLYYHIHGELDGRQITSGPFQELLSFLLEFKLFEHDPLDQLQTCPMANANSLFNVEHIHDELGVDLCINSDSKGSKEIVEKILDTMRKANLMKYYADAKLSTLRSFLTFLSVYTGASSNKNLDLPDGGISVAATQSAVKCACKSFQSTVDSLLPQVDTNEVLFPLLSGQVELLLTLAWILFDQAKQNKKSNHPYPDIVLLMKTSGASASFLVDLLSSTHALKQPVKALLVLLLSSYEFMYNKVDLKDLPDKVNIFGELSVLSVSLLPILCKLAENRECSDLAVASMDLILKGFLPSKVCVPILQKHFHLQAILHKCQNGGLLSTQVILNFLLTLGRTKDGATVLQSANIFAFLKVLLSQLSLDDSCLRNSVSAQVKDVNQWGLGLAIVASLNHCLDDDISRNNVADSTISFLSGQVPLMSSYLSAQSVVVHQSKKRALSQKSQTSLSALSLTENILVLLCILAKYHFPRDTGKKEVDSELREIIIHLLAFVSKGSVKTGNSSNWNSSFFCPALGKEELALNEKPPLIHSKHGWFKFAANCTLSTTGASVSPSTTLPLVIRDKSSGDSDSIRQTCFTEALAIQMYRIAFLIMKFLCSQAKEAVKRAEELEFLDLAHFPELPMPDILHALQDQVVSIITEVFEENRSSTLNPETEKVCKLLLVTLEMSLYMELCVSQSCGIRPVLGRFEDFCKGIKAMLQAIEKHSSFKPLIRSLTQITTLLYPGLVQTNLLT</sequence>
<dbReference type="Proteomes" id="UP001497457">
    <property type="component" value="Chromosome 16b"/>
</dbReference>